<feature type="signal peptide" evidence="1">
    <location>
        <begin position="1"/>
        <end position="16"/>
    </location>
</feature>
<dbReference type="GeneID" id="116176684"/>
<dbReference type="RefSeq" id="XP_031351276.1">
    <property type="nucleotide sequence ID" value="XM_031495416.1"/>
</dbReference>
<sequence length="245" mass="26668">MKVIFGLLLLVALSSGQNEGQTVNPILEGIEELIVAIITGIIEEIEKAIKDACDRNGGVGAFENLKNVWSEANEFHNGNFKEFERDVKEAKKAGNLSAVFKDYCLLSDPLVHHVHKVSDAAMKCSGPETGLTLQQVRSIAEKAIKFACENDGARIALFLAEDGIECVMSKDKAVTECGGNVAFGDVNTLQNFNFTKEVCEDYTRIQECIVKTLGECKKSAPAKVIDAFLNELYSSSPCLDLAELS</sequence>
<dbReference type="PANTHER" id="PTHR20997">
    <property type="entry name" value="EG:BACR42I17.2 PROTEIN-RELATED"/>
    <property type="match status" value="1"/>
</dbReference>
<dbReference type="InterPro" id="IPR009832">
    <property type="entry name" value="DUF1397"/>
</dbReference>
<feature type="chain" id="PRO_5013208703" description="DUF19 domain-containing protein" evidence="1">
    <location>
        <begin position="17"/>
        <end position="245"/>
    </location>
</feature>
<dbReference type="Pfam" id="PF07165">
    <property type="entry name" value="DUF1397"/>
    <property type="match status" value="1"/>
</dbReference>
<evidence type="ECO:0000256" key="1">
    <source>
        <dbReference type="SAM" id="SignalP"/>
    </source>
</evidence>
<name>A0A1Y1NEV4_PHOPY</name>
<reference evidence="2" key="1">
    <citation type="journal article" date="2016" name="Sci. Rep.">
        <title>Molecular characterization of firefly nuptial gifts: a multi-omics approach sheds light on postcopulatory sexual selection.</title>
        <authorList>
            <person name="Al-Wathiqui N."/>
            <person name="Fallon T.R."/>
            <person name="South A."/>
            <person name="Weng J.K."/>
            <person name="Lewis S.M."/>
        </authorList>
    </citation>
    <scope>NUCLEOTIDE SEQUENCE</scope>
</reference>
<organism evidence="2">
    <name type="scientific">Photinus pyralis</name>
    <name type="common">Common eastern firefly</name>
    <name type="synonym">Lampyris pyralis</name>
    <dbReference type="NCBI Taxonomy" id="7054"/>
    <lineage>
        <taxon>Eukaryota</taxon>
        <taxon>Metazoa</taxon>
        <taxon>Ecdysozoa</taxon>
        <taxon>Arthropoda</taxon>
        <taxon>Hexapoda</taxon>
        <taxon>Insecta</taxon>
        <taxon>Pterygota</taxon>
        <taxon>Neoptera</taxon>
        <taxon>Endopterygota</taxon>
        <taxon>Coleoptera</taxon>
        <taxon>Polyphaga</taxon>
        <taxon>Elateriformia</taxon>
        <taxon>Elateroidea</taxon>
        <taxon>Lampyridae</taxon>
        <taxon>Lampyrinae</taxon>
        <taxon>Photinus</taxon>
    </lineage>
</organism>
<dbReference type="AlphaFoldDB" id="A0A1Y1NEV4"/>
<dbReference type="PANTHER" id="PTHR20997:SF2">
    <property type="entry name" value="EG:BACR42I17.2 PROTEIN-RELATED"/>
    <property type="match status" value="1"/>
</dbReference>
<keyword evidence="1" id="KW-0732">Signal</keyword>
<dbReference type="EMBL" id="GEZM01010106">
    <property type="protein sequence ID" value="JAV94187.1"/>
    <property type="molecule type" value="Transcribed_RNA"/>
</dbReference>
<protein>
    <recommendedName>
        <fullName evidence="3">DUF19 domain-containing protein</fullName>
    </recommendedName>
</protein>
<evidence type="ECO:0008006" key="3">
    <source>
        <dbReference type="Google" id="ProtNLM"/>
    </source>
</evidence>
<dbReference type="RefSeq" id="XP_031351277.1">
    <property type="nucleotide sequence ID" value="XM_031495417.1"/>
</dbReference>
<evidence type="ECO:0000313" key="2">
    <source>
        <dbReference type="EMBL" id="JAV94187.1"/>
    </source>
</evidence>
<accession>A0A1Y1NEV4</accession>
<proteinExistence type="predicted"/>